<protein>
    <submittedName>
        <fullName evidence="9">Type II secretion system F family protein</fullName>
    </submittedName>
</protein>
<dbReference type="PRINTS" id="PR00812">
    <property type="entry name" value="BCTERIALGSPF"/>
</dbReference>
<comment type="subcellular location">
    <subcellularLocation>
        <location evidence="1">Cell membrane</location>
        <topology evidence="1">Multi-pass membrane protein</topology>
    </subcellularLocation>
</comment>
<evidence type="ECO:0000256" key="1">
    <source>
        <dbReference type="ARBA" id="ARBA00004651"/>
    </source>
</evidence>
<feature type="transmembrane region" description="Helical" evidence="7">
    <location>
        <begin position="212"/>
        <end position="238"/>
    </location>
</feature>
<dbReference type="Proteomes" id="UP000474159">
    <property type="component" value="Unassembled WGS sequence"/>
</dbReference>
<name>A0A6L3T0H4_9HYPH</name>
<proteinExistence type="inferred from homology"/>
<accession>A0A6L3T0H4</accession>
<feature type="transmembrane region" description="Helical" evidence="7">
    <location>
        <begin position="169"/>
        <end position="192"/>
    </location>
</feature>
<keyword evidence="5 7" id="KW-1133">Transmembrane helix</keyword>
<keyword evidence="4 7" id="KW-0812">Transmembrane</keyword>
<dbReference type="PANTHER" id="PTHR30012">
    <property type="entry name" value="GENERAL SECRETION PATHWAY PROTEIN"/>
    <property type="match status" value="1"/>
</dbReference>
<evidence type="ECO:0000313" key="9">
    <source>
        <dbReference type="EMBL" id="KAB1079912.1"/>
    </source>
</evidence>
<feature type="transmembrane region" description="Helical" evidence="7">
    <location>
        <begin position="369"/>
        <end position="397"/>
    </location>
</feature>
<evidence type="ECO:0000256" key="7">
    <source>
        <dbReference type="SAM" id="Phobius"/>
    </source>
</evidence>
<dbReference type="RefSeq" id="WP_150999704.1">
    <property type="nucleotide sequence ID" value="NZ_VZZK01000007.1"/>
</dbReference>
<reference evidence="9 10" key="1">
    <citation type="submission" date="2019-09" db="EMBL/GenBank/DDBJ databases">
        <title>YIM 48816 draft genome.</title>
        <authorList>
            <person name="Jiang L."/>
        </authorList>
    </citation>
    <scope>NUCLEOTIDE SEQUENCE [LARGE SCALE GENOMIC DNA]</scope>
    <source>
        <strain evidence="9 10">YIM 48816</strain>
    </source>
</reference>
<organism evidence="9 10">
    <name type="scientific">Methylobacterium soli</name>
    <dbReference type="NCBI Taxonomy" id="553447"/>
    <lineage>
        <taxon>Bacteria</taxon>
        <taxon>Pseudomonadati</taxon>
        <taxon>Pseudomonadota</taxon>
        <taxon>Alphaproteobacteria</taxon>
        <taxon>Hyphomicrobiales</taxon>
        <taxon>Methylobacteriaceae</taxon>
        <taxon>Methylobacterium</taxon>
    </lineage>
</organism>
<evidence type="ECO:0000256" key="3">
    <source>
        <dbReference type="ARBA" id="ARBA00022475"/>
    </source>
</evidence>
<gene>
    <name evidence="9" type="ORF">F6X53_09180</name>
</gene>
<feature type="domain" description="Type II secretion system protein GspF" evidence="8">
    <location>
        <begin position="274"/>
        <end position="393"/>
    </location>
</feature>
<sequence length="404" mass="42382">MPAFAYRAYGPDGWIRAGRIEAAGRERAVSALRGEGLQVFEITPAPRGGAPFWSRDLLGRDRVNDAARIGFLKEFGTLLGAGLTVDRALRLVERQASAALRPILADLLERVVSGASLSRAMAAHPEAFPRDMVDAVRAGEATGRLVDVVGTLSVSLERRDAVRRHLASAMVYPALLVAMAIGTLAMVVGVLVPALSPLFEGSGQAPPFAIRAAAGLGALTAAFWPHALAGLGLAGLVLARSWGRPGFGAWRARLALRLPLLREIVAGAEFGRLCRVLGTLLQAEVPIPDAVAATRPLPRNAVFRDALGAAGRRLAEGGSLASGLAALQPYAPSTLNLIASGEQVNRLPSVLLHAAEMHERQTRERIDRLLGLLTPLVTIAIGGLIGGLILSVMGAILSVGQLTQ</sequence>
<dbReference type="EMBL" id="VZZK01000007">
    <property type="protein sequence ID" value="KAB1079912.1"/>
    <property type="molecule type" value="Genomic_DNA"/>
</dbReference>
<evidence type="ECO:0000256" key="5">
    <source>
        <dbReference type="ARBA" id="ARBA00022989"/>
    </source>
</evidence>
<keyword evidence="10" id="KW-1185">Reference proteome</keyword>
<evidence type="ECO:0000256" key="4">
    <source>
        <dbReference type="ARBA" id="ARBA00022692"/>
    </source>
</evidence>
<comment type="caution">
    <text evidence="9">The sequence shown here is derived from an EMBL/GenBank/DDBJ whole genome shotgun (WGS) entry which is preliminary data.</text>
</comment>
<dbReference type="Gene3D" id="1.20.81.30">
    <property type="entry name" value="Type II secretion system (T2SS), domain F"/>
    <property type="match status" value="2"/>
</dbReference>
<dbReference type="PANTHER" id="PTHR30012:SF0">
    <property type="entry name" value="TYPE II SECRETION SYSTEM PROTEIN F-RELATED"/>
    <property type="match status" value="1"/>
</dbReference>
<dbReference type="InterPro" id="IPR042094">
    <property type="entry name" value="T2SS_GspF_sf"/>
</dbReference>
<evidence type="ECO:0000256" key="2">
    <source>
        <dbReference type="ARBA" id="ARBA00005745"/>
    </source>
</evidence>
<evidence type="ECO:0000256" key="6">
    <source>
        <dbReference type="ARBA" id="ARBA00023136"/>
    </source>
</evidence>
<dbReference type="InterPro" id="IPR003004">
    <property type="entry name" value="GspF/PilC"/>
</dbReference>
<evidence type="ECO:0000313" key="10">
    <source>
        <dbReference type="Proteomes" id="UP000474159"/>
    </source>
</evidence>
<keyword evidence="6 7" id="KW-0472">Membrane</keyword>
<feature type="domain" description="Type II secretion system protein GspF" evidence="8">
    <location>
        <begin position="71"/>
        <end position="193"/>
    </location>
</feature>
<comment type="similarity">
    <text evidence="2">Belongs to the GSP F family.</text>
</comment>
<dbReference type="OrthoDB" id="9805682at2"/>
<keyword evidence="3" id="KW-1003">Cell membrane</keyword>
<dbReference type="InterPro" id="IPR018076">
    <property type="entry name" value="T2SS_GspF_dom"/>
</dbReference>
<dbReference type="AlphaFoldDB" id="A0A6L3T0H4"/>
<evidence type="ECO:0000259" key="8">
    <source>
        <dbReference type="Pfam" id="PF00482"/>
    </source>
</evidence>
<dbReference type="GO" id="GO:0005886">
    <property type="term" value="C:plasma membrane"/>
    <property type="evidence" value="ECO:0007669"/>
    <property type="project" value="UniProtKB-SubCell"/>
</dbReference>
<dbReference type="Pfam" id="PF00482">
    <property type="entry name" value="T2SSF"/>
    <property type="match status" value="2"/>
</dbReference>
<dbReference type="GO" id="GO:0015628">
    <property type="term" value="P:protein secretion by the type II secretion system"/>
    <property type="evidence" value="ECO:0007669"/>
    <property type="project" value="TreeGrafter"/>
</dbReference>